<dbReference type="KEGG" id="abi:Aboo_0992"/>
<dbReference type="EMBL" id="CP001941">
    <property type="protein sequence ID" value="ADD08801.1"/>
    <property type="molecule type" value="Genomic_DNA"/>
</dbReference>
<dbReference type="Proteomes" id="UP000001400">
    <property type="component" value="Chromosome"/>
</dbReference>
<feature type="domain" description="Major facilitator superfamily (MFS) profile" evidence="5">
    <location>
        <begin position="13"/>
        <end position="468"/>
    </location>
</feature>
<keyword evidence="3" id="KW-1133">Transmembrane helix</keyword>
<keyword evidence="2" id="KW-0812">Transmembrane</keyword>
<dbReference type="InterPro" id="IPR020846">
    <property type="entry name" value="MFS_dom"/>
</dbReference>
<evidence type="ECO:0000313" key="7">
    <source>
        <dbReference type="Proteomes" id="UP000001400"/>
    </source>
</evidence>
<dbReference type="Gene3D" id="1.20.1720.10">
    <property type="entry name" value="Multidrug resistance protein D"/>
    <property type="match status" value="1"/>
</dbReference>
<dbReference type="GO" id="GO:0022857">
    <property type="term" value="F:transmembrane transporter activity"/>
    <property type="evidence" value="ECO:0007669"/>
    <property type="project" value="InterPro"/>
</dbReference>
<reference evidence="6" key="1">
    <citation type="submission" date="2010-02" db="EMBL/GenBank/DDBJ databases">
        <title>Complete sequence of Aciduliprofundum boonei T469.</title>
        <authorList>
            <consortium name="US DOE Joint Genome Institute"/>
            <person name="Lucas S."/>
            <person name="Copeland A."/>
            <person name="Lapidus A."/>
            <person name="Cheng J.-F."/>
            <person name="Bruce D."/>
            <person name="Goodwin L."/>
            <person name="Pitluck S."/>
            <person name="Saunders E."/>
            <person name="Detter J.C."/>
            <person name="Han C."/>
            <person name="Tapia R."/>
            <person name="Land M."/>
            <person name="Hauser L."/>
            <person name="Kyrpides N."/>
            <person name="Mikhailova N."/>
            <person name="Flores G."/>
            <person name="Reysenbach A.-L."/>
            <person name="Woyke T."/>
        </authorList>
    </citation>
    <scope>NUCLEOTIDE SEQUENCE</scope>
    <source>
        <strain evidence="6">T469</strain>
    </source>
</reference>
<dbReference type="AlphaFoldDB" id="B5IHM7"/>
<dbReference type="InterPro" id="IPR011701">
    <property type="entry name" value="MFS"/>
</dbReference>
<protein>
    <submittedName>
        <fullName evidence="6">Major facilitator superfamily MFS_1</fullName>
    </submittedName>
</protein>
<dbReference type="PANTHER" id="PTHR23501:SF192">
    <property type="entry name" value="TRANSPORTER"/>
    <property type="match status" value="1"/>
</dbReference>
<dbReference type="eggNOG" id="arCOG00144">
    <property type="taxonomic scope" value="Archaea"/>
</dbReference>
<evidence type="ECO:0000256" key="3">
    <source>
        <dbReference type="ARBA" id="ARBA00022989"/>
    </source>
</evidence>
<evidence type="ECO:0000313" key="6">
    <source>
        <dbReference type="EMBL" id="ADD08801.1"/>
    </source>
</evidence>
<keyword evidence="4" id="KW-0472">Membrane</keyword>
<dbReference type="PANTHER" id="PTHR23501">
    <property type="entry name" value="MAJOR FACILITATOR SUPERFAMILY"/>
    <property type="match status" value="1"/>
</dbReference>
<sequence length="475" mass="52493">MEEIYDLKYAKKAAAIFVFLPLIVMYTEAVLIPSLPTIQKDFNITPSDASWILSIYLLVGTVSVAIMGKLGDMFGKKKMFLIALIFYTTGVTLNGFAPTYQWLLFFRALQGVGMAIFPLGFSLVREEFPPKLVPQVQGLISAMFAVGMVIALPLGAYISQNYGWRWTYHSIAPFAFLMLVISYLVIRESRYITPTEFDWKGTLALISFVVPALVAVTRAPTFGWFNSQTLSLFGISAISFLILLLIEKREPNPLIPIDVISSRNPIIANFGIMLAAFGMQMMSQADTYLFQMPTPYGFGKTVLETGLLMIPTAVVMLIIAPVAGKLMPKTGVKFFAVLGATMAFIGLLAMAKYATNSSLWEFVAMTVFVSVGIVLMNVSLINVLIFSVERRKMGVATGANSLFRNFGATWGPAIAGTVMNTYYTIIRLPIPPYSMRIPTNDAYTYLFTGSAVVFLGLTILSLWILEVFKKKNGKK</sequence>
<keyword evidence="7" id="KW-1185">Reference proteome</keyword>
<dbReference type="Gene3D" id="1.20.1250.20">
    <property type="entry name" value="MFS general substrate transporter like domains"/>
    <property type="match status" value="1"/>
</dbReference>
<dbReference type="STRING" id="439481.Aboo_0992"/>
<dbReference type="CDD" id="cd17504">
    <property type="entry name" value="MFS_MMR_MDR_like"/>
    <property type="match status" value="1"/>
</dbReference>
<proteinExistence type="predicted"/>
<dbReference type="HOGENOM" id="CLU_000960_34_0_2"/>
<gene>
    <name evidence="6" type="ordered locus">Aboo_0992</name>
</gene>
<evidence type="ECO:0000256" key="1">
    <source>
        <dbReference type="ARBA" id="ARBA00004141"/>
    </source>
</evidence>
<name>B5IHM7_ACIB4</name>
<dbReference type="SUPFAM" id="SSF103473">
    <property type="entry name" value="MFS general substrate transporter"/>
    <property type="match status" value="1"/>
</dbReference>
<accession>B5IHM7</accession>
<dbReference type="InterPro" id="IPR036259">
    <property type="entry name" value="MFS_trans_sf"/>
</dbReference>
<dbReference type="PROSITE" id="PS50850">
    <property type="entry name" value="MFS"/>
    <property type="match status" value="1"/>
</dbReference>
<dbReference type="OrthoDB" id="117970at2157"/>
<dbReference type="RefSeq" id="WP_008086776.1">
    <property type="nucleotide sequence ID" value="NC_013926.1"/>
</dbReference>
<dbReference type="GeneID" id="8827949"/>
<dbReference type="GO" id="GO:0005886">
    <property type="term" value="C:plasma membrane"/>
    <property type="evidence" value="ECO:0007669"/>
    <property type="project" value="TreeGrafter"/>
</dbReference>
<comment type="subcellular location">
    <subcellularLocation>
        <location evidence="1">Membrane</location>
        <topology evidence="1">Multi-pass membrane protein</topology>
    </subcellularLocation>
</comment>
<organism evidence="6 7">
    <name type="scientific">Aciduliprofundum boonei (strain DSM 19572 / T469)</name>
    <dbReference type="NCBI Taxonomy" id="439481"/>
    <lineage>
        <taxon>Archaea</taxon>
        <taxon>Methanobacteriati</taxon>
        <taxon>Thermoplasmatota</taxon>
        <taxon>DHVE2 group</taxon>
        <taxon>Candidatus Aciduliprofundum</taxon>
    </lineage>
</organism>
<evidence type="ECO:0000256" key="2">
    <source>
        <dbReference type="ARBA" id="ARBA00022692"/>
    </source>
</evidence>
<evidence type="ECO:0000256" key="4">
    <source>
        <dbReference type="ARBA" id="ARBA00023136"/>
    </source>
</evidence>
<dbReference type="Pfam" id="PF07690">
    <property type="entry name" value="MFS_1"/>
    <property type="match status" value="1"/>
</dbReference>
<evidence type="ECO:0000259" key="5">
    <source>
        <dbReference type="PROSITE" id="PS50850"/>
    </source>
</evidence>